<evidence type="ECO:0000256" key="2">
    <source>
        <dbReference type="ARBA" id="ARBA00023002"/>
    </source>
</evidence>
<dbReference type="EMBL" id="KK104912">
    <property type="protein sequence ID" value="KIY93263.1"/>
    <property type="molecule type" value="Genomic_DNA"/>
</dbReference>
<comment type="similarity">
    <text evidence="1">Belongs to the pyrroline-5-carboxylate reductase family.</text>
</comment>
<keyword evidence="5" id="KW-1185">Reference proteome</keyword>
<organism evidence="4 5">
    <name type="scientific">Monoraphidium neglectum</name>
    <dbReference type="NCBI Taxonomy" id="145388"/>
    <lineage>
        <taxon>Eukaryota</taxon>
        <taxon>Viridiplantae</taxon>
        <taxon>Chlorophyta</taxon>
        <taxon>core chlorophytes</taxon>
        <taxon>Chlorophyceae</taxon>
        <taxon>CS clade</taxon>
        <taxon>Sphaeropleales</taxon>
        <taxon>Selenastraceae</taxon>
        <taxon>Monoraphidium</taxon>
    </lineage>
</organism>
<dbReference type="Gene3D" id="3.40.50.720">
    <property type="entry name" value="NAD(P)-binding Rossmann-like Domain"/>
    <property type="match status" value="1"/>
</dbReference>
<dbReference type="AlphaFoldDB" id="A0A0D2KBC9"/>
<evidence type="ECO:0000259" key="3">
    <source>
        <dbReference type="Pfam" id="PF03807"/>
    </source>
</evidence>
<keyword evidence="2 4" id="KW-0560">Oxidoreductase</keyword>
<name>A0A0D2KBC9_9CHLO</name>
<gene>
    <name evidence="4" type="ORF">MNEG_14699</name>
</gene>
<accession>A0A0D2KBC9</accession>
<dbReference type="SUPFAM" id="SSF51735">
    <property type="entry name" value="NAD(P)-binding Rossmann-fold domains"/>
    <property type="match status" value="1"/>
</dbReference>
<dbReference type="InterPro" id="IPR028939">
    <property type="entry name" value="P5C_Rdtase_cat_N"/>
</dbReference>
<dbReference type="RefSeq" id="XP_013892283.1">
    <property type="nucleotide sequence ID" value="XM_014036829.1"/>
</dbReference>
<dbReference type="PANTHER" id="PTHR11645">
    <property type="entry name" value="PYRROLINE-5-CARBOXYLATE REDUCTASE"/>
    <property type="match status" value="1"/>
</dbReference>
<dbReference type="InterPro" id="IPR036291">
    <property type="entry name" value="NAD(P)-bd_dom_sf"/>
</dbReference>
<dbReference type="Proteomes" id="UP000054498">
    <property type="component" value="Unassembled WGS sequence"/>
</dbReference>
<protein>
    <submittedName>
        <fullName evidence="4">Pyrroline-5-carboxylate reductase</fullName>
        <ecNumber evidence="4">1.5.1.2</ecNumber>
    </submittedName>
</protein>
<evidence type="ECO:0000256" key="1">
    <source>
        <dbReference type="ARBA" id="ARBA00005525"/>
    </source>
</evidence>
<dbReference type="STRING" id="145388.A0A0D2KBC9"/>
<dbReference type="GO" id="GO:0004735">
    <property type="term" value="F:pyrroline-5-carboxylate reductase activity"/>
    <property type="evidence" value="ECO:0007669"/>
    <property type="project" value="UniProtKB-EC"/>
</dbReference>
<dbReference type="Pfam" id="PF03807">
    <property type="entry name" value="F420_oxidored"/>
    <property type="match status" value="1"/>
</dbReference>
<dbReference type="KEGG" id="mng:MNEG_14699"/>
<feature type="domain" description="Pyrroline-5-carboxylate reductase catalytic N-terminal" evidence="3">
    <location>
        <begin position="81"/>
        <end position="176"/>
    </location>
</feature>
<reference evidence="4 5" key="1">
    <citation type="journal article" date="2013" name="BMC Genomics">
        <title>Reconstruction of the lipid metabolism for the microalga Monoraphidium neglectum from its genome sequence reveals characteristics suitable for biofuel production.</title>
        <authorList>
            <person name="Bogen C."/>
            <person name="Al-Dilaimi A."/>
            <person name="Albersmeier A."/>
            <person name="Wichmann J."/>
            <person name="Grundmann M."/>
            <person name="Rupp O."/>
            <person name="Lauersen K.J."/>
            <person name="Blifernez-Klassen O."/>
            <person name="Kalinowski J."/>
            <person name="Goesmann A."/>
            <person name="Mussgnug J.H."/>
            <person name="Kruse O."/>
        </authorList>
    </citation>
    <scope>NUCLEOTIDE SEQUENCE [LARGE SCALE GENOMIC DNA]</scope>
    <source>
        <strain evidence="4 5">SAG 48.87</strain>
    </source>
</reference>
<sequence length="258" mass="26922">MQPLLLLARRRGAFLGSLSPVAAAAAAALPGRRSFNTAAGPKADSFSPILPDSRPPDCAAPLGSESPVPLRARQMPHLDRRIGFMGSGQMAEALAKGLINKGVVSPDQIVCTDPVAARKELFQSFGATAYETTLEVGSGSGGLRDVVHNADVLFVAVKPQYVGPVLSEARPHLNGRRVLRPAPRGEFSQGKPHLIVSIAAGVTVEKLLEAAGPEAHVVRVMPNTPCLVGETAAAMCVGGKVRVDPADLNACLSKRYNG</sequence>
<evidence type="ECO:0000313" key="4">
    <source>
        <dbReference type="EMBL" id="KIY93263.1"/>
    </source>
</evidence>
<dbReference type="GO" id="GO:0055129">
    <property type="term" value="P:L-proline biosynthetic process"/>
    <property type="evidence" value="ECO:0007669"/>
    <property type="project" value="TreeGrafter"/>
</dbReference>
<proteinExistence type="inferred from homology"/>
<dbReference type="GeneID" id="25732287"/>
<dbReference type="EC" id="1.5.1.2" evidence="4"/>
<dbReference type="OrthoDB" id="10263291at2759"/>
<evidence type="ECO:0000313" key="5">
    <source>
        <dbReference type="Proteomes" id="UP000054498"/>
    </source>
</evidence>
<dbReference type="PANTHER" id="PTHR11645:SF0">
    <property type="entry name" value="PYRROLINE-5-CARBOXYLATE REDUCTASE 3"/>
    <property type="match status" value="1"/>
</dbReference>